<accession>A0A402CBG4</accession>
<keyword evidence="2" id="KW-1185">Reference proteome</keyword>
<sequence>MRESHDRVIGGFSRDLVQIFRPEGGSVNGRRSPALRRRVIARTGLPLSVCCQREPSSAGIERDQ</sequence>
<evidence type="ECO:0000313" key="1">
    <source>
        <dbReference type="EMBL" id="GCE40903.1"/>
    </source>
</evidence>
<protein>
    <submittedName>
        <fullName evidence="1">Uncharacterized protein</fullName>
    </submittedName>
</protein>
<dbReference type="EMBL" id="BHYM01000038">
    <property type="protein sequence ID" value="GCE40903.1"/>
    <property type="molecule type" value="Genomic_DNA"/>
</dbReference>
<reference evidence="1 2" key="1">
    <citation type="submission" date="2018-11" db="EMBL/GenBank/DDBJ databases">
        <title>Microbial catabolism of amino acid.</title>
        <authorList>
            <person name="Hibi M."/>
            <person name="Ogawa J."/>
        </authorList>
    </citation>
    <scope>NUCLEOTIDE SEQUENCE [LARGE SCALE GENOMIC DNA]</scope>
    <source>
        <strain evidence="1 2">C31-06</strain>
    </source>
</reference>
<proteinExistence type="predicted"/>
<dbReference type="Proteomes" id="UP000287519">
    <property type="component" value="Unassembled WGS sequence"/>
</dbReference>
<gene>
    <name evidence="1" type="ORF">Rhow_004546</name>
</gene>
<organism evidence="1 2">
    <name type="scientific">Rhodococcus wratislaviensis</name>
    <name type="common">Tsukamurella wratislaviensis</name>
    <dbReference type="NCBI Taxonomy" id="44752"/>
    <lineage>
        <taxon>Bacteria</taxon>
        <taxon>Bacillati</taxon>
        <taxon>Actinomycetota</taxon>
        <taxon>Actinomycetes</taxon>
        <taxon>Mycobacteriales</taxon>
        <taxon>Nocardiaceae</taxon>
        <taxon>Rhodococcus</taxon>
    </lineage>
</organism>
<evidence type="ECO:0000313" key="2">
    <source>
        <dbReference type="Proteomes" id="UP000287519"/>
    </source>
</evidence>
<dbReference type="AlphaFoldDB" id="A0A402CBG4"/>
<comment type="caution">
    <text evidence="1">The sequence shown here is derived from an EMBL/GenBank/DDBJ whole genome shotgun (WGS) entry which is preliminary data.</text>
</comment>
<name>A0A402CBG4_RHOWR</name>